<evidence type="ECO:0000256" key="5">
    <source>
        <dbReference type="ARBA" id="ARBA00022729"/>
    </source>
</evidence>
<comment type="caution">
    <text evidence="9">The sequence shown here is derived from an EMBL/GenBank/DDBJ whole genome shotgun (WGS) entry which is preliminary data.</text>
</comment>
<evidence type="ECO:0000256" key="4">
    <source>
        <dbReference type="ARBA" id="ARBA00022525"/>
    </source>
</evidence>
<evidence type="ECO:0000256" key="7">
    <source>
        <dbReference type="ARBA" id="ARBA00023237"/>
    </source>
</evidence>
<reference evidence="9" key="1">
    <citation type="journal article" date="2014" name="Front. Microbiol.">
        <title>High frequency of phylogenetically diverse reductive dehalogenase-homologous genes in deep subseafloor sedimentary metagenomes.</title>
        <authorList>
            <person name="Kawai M."/>
            <person name="Futagami T."/>
            <person name="Toyoda A."/>
            <person name="Takaki Y."/>
            <person name="Nishi S."/>
            <person name="Hori S."/>
            <person name="Arai W."/>
            <person name="Tsubouchi T."/>
            <person name="Morono Y."/>
            <person name="Uchiyama I."/>
            <person name="Ito T."/>
            <person name="Fujiyama A."/>
            <person name="Inagaki F."/>
            <person name="Takami H."/>
        </authorList>
    </citation>
    <scope>NUCLEOTIDE SEQUENCE</scope>
    <source>
        <strain evidence="9">Expedition CK06-06</strain>
    </source>
</reference>
<keyword evidence="6" id="KW-0472">Membrane</keyword>
<dbReference type="SMART" id="SM00710">
    <property type="entry name" value="PbH1"/>
    <property type="match status" value="5"/>
</dbReference>
<dbReference type="InterPro" id="IPR011050">
    <property type="entry name" value="Pectin_lyase_fold/virulence"/>
</dbReference>
<keyword evidence="5" id="KW-0732">Signal</keyword>
<keyword evidence="4" id="KW-0964">Secreted</keyword>
<gene>
    <name evidence="9" type="ORF">S03H2_52766</name>
</gene>
<dbReference type="InterPro" id="IPR012334">
    <property type="entry name" value="Pectin_lyas_fold"/>
</dbReference>
<evidence type="ECO:0000259" key="8">
    <source>
        <dbReference type="Pfam" id="PF13229"/>
    </source>
</evidence>
<sequence length="228" mass="23543">MKHKKITICFLAVLIANSALATVHYVPEEYADIQAAIKACQDFDTVIVAPGTYSGPDNRGIKFNGKAITVRSTDPTDPQIVNSTVIDCEGKDRGFIFYRGENADSKVAGLTITNGYGLTGGAIYCYSNSSPLITNCVIRNNSAAYGGGIACTNGKSYPVITNCNITANSALVGGGGGGIYLNGSSPTIKNCIISGNVAPDGGAIYSHFPGKPLIVNCTISGNVASDSA</sequence>
<evidence type="ECO:0000256" key="6">
    <source>
        <dbReference type="ARBA" id="ARBA00023136"/>
    </source>
</evidence>
<comment type="subcellular location">
    <subcellularLocation>
        <location evidence="1">Cell envelope</location>
    </subcellularLocation>
    <subcellularLocation>
        <location evidence="2">Cell outer membrane</location>
    </subcellularLocation>
    <subcellularLocation>
        <location evidence="3">Secreted</location>
    </subcellularLocation>
</comment>
<feature type="domain" description="Right handed beta helix" evidence="8">
    <location>
        <begin position="66"/>
        <end position="169"/>
    </location>
</feature>
<evidence type="ECO:0000313" key="9">
    <source>
        <dbReference type="EMBL" id="GAH68658.1"/>
    </source>
</evidence>
<dbReference type="InterPro" id="IPR003368">
    <property type="entry name" value="POMP_repeat"/>
</dbReference>
<dbReference type="PANTHER" id="PTHR11319">
    <property type="entry name" value="G PROTEIN-COUPLED RECEPTOR-RELATED"/>
    <property type="match status" value="1"/>
</dbReference>
<protein>
    <recommendedName>
        <fullName evidence="8">Right handed beta helix domain-containing protein</fullName>
    </recommendedName>
</protein>
<dbReference type="SUPFAM" id="SSF51126">
    <property type="entry name" value="Pectin lyase-like"/>
    <property type="match status" value="1"/>
</dbReference>
<dbReference type="AlphaFoldDB" id="X1JFX3"/>
<accession>X1JFX3</accession>
<feature type="non-terminal residue" evidence="9">
    <location>
        <position position="228"/>
    </location>
</feature>
<dbReference type="GO" id="GO:0005576">
    <property type="term" value="C:extracellular region"/>
    <property type="evidence" value="ECO:0007669"/>
    <property type="project" value="UniProtKB-SubCell"/>
</dbReference>
<dbReference type="Pfam" id="PF02415">
    <property type="entry name" value="Chlam_PMP"/>
    <property type="match status" value="1"/>
</dbReference>
<dbReference type="PANTHER" id="PTHR11319:SF35">
    <property type="entry name" value="OUTER MEMBRANE PROTEIN PMPC-RELATED"/>
    <property type="match status" value="1"/>
</dbReference>
<name>X1JFX3_9ZZZZ</name>
<keyword evidence="7" id="KW-0998">Cell outer membrane</keyword>
<evidence type="ECO:0000256" key="2">
    <source>
        <dbReference type="ARBA" id="ARBA00004442"/>
    </source>
</evidence>
<dbReference type="Gene3D" id="2.160.20.10">
    <property type="entry name" value="Single-stranded right-handed beta-helix, Pectin lyase-like"/>
    <property type="match status" value="1"/>
</dbReference>
<dbReference type="InterPro" id="IPR039448">
    <property type="entry name" value="Beta_helix"/>
</dbReference>
<dbReference type="GO" id="GO:0009279">
    <property type="term" value="C:cell outer membrane"/>
    <property type="evidence" value="ECO:0007669"/>
    <property type="project" value="UniProtKB-SubCell"/>
</dbReference>
<dbReference type="InterPro" id="IPR006626">
    <property type="entry name" value="PbH1"/>
</dbReference>
<dbReference type="Pfam" id="PF13229">
    <property type="entry name" value="Beta_helix"/>
    <property type="match status" value="1"/>
</dbReference>
<evidence type="ECO:0000256" key="1">
    <source>
        <dbReference type="ARBA" id="ARBA00004196"/>
    </source>
</evidence>
<dbReference type="EMBL" id="BARU01033545">
    <property type="protein sequence ID" value="GAH68658.1"/>
    <property type="molecule type" value="Genomic_DNA"/>
</dbReference>
<organism evidence="9">
    <name type="scientific">marine sediment metagenome</name>
    <dbReference type="NCBI Taxonomy" id="412755"/>
    <lineage>
        <taxon>unclassified sequences</taxon>
        <taxon>metagenomes</taxon>
        <taxon>ecological metagenomes</taxon>
    </lineage>
</organism>
<proteinExistence type="predicted"/>
<evidence type="ECO:0000256" key="3">
    <source>
        <dbReference type="ARBA" id="ARBA00004613"/>
    </source>
</evidence>